<dbReference type="SUPFAM" id="SSF47459">
    <property type="entry name" value="HLH, helix-loop-helix DNA-binding domain"/>
    <property type="match status" value="1"/>
</dbReference>
<gene>
    <name evidence="8" type="ORF">KI387_019713</name>
</gene>
<dbReference type="CDD" id="cd11454">
    <property type="entry name" value="bHLH_AtIND_like"/>
    <property type="match status" value="1"/>
</dbReference>
<keyword evidence="9" id="KW-1185">Reference proteome</keyword>
<evidence type="ECO:0000256" key="1">
    <source>
        <dbReference type="ARBA" id="ARBA00004123"/>
    </source>
</evidence>
<dbReference type="AlphaFoldDB" id="A0AA38LAJ3"/>
<sequence>MDCDAQQLKDMMAQMEEYAAAALEPDNYTFTAAPMPDSSGSPVLSPPLFPPCTALEGLINPYNLSRNLTEMFNSNDNSSNNSAASSQDVRSNSCNSNEDVFNKAFNAAINPVAVQLRGPDYFRTSTDRHHHHNSNNNNSNYLSEDGGVNNYGGNTAAAAASMAAMREMIFRVAAMQPINIDPDSIKRPKRRNVRISKDPQSVAARHRRERISERIRILQRLVPGGTKMDTAAMLDEAIHYVKFLKRQVQALEAAAAVGGPGTTFRQHQFNPTLNYATFSSYPTPTFFTNSDNSNSNSSVRLCNNGLNL</sequence>
<evidence type="ECO:0000256" key="3">
    <source>
        <dbReference type="ARBA" id="ARBA00023125"/>
    </source>
</evidence>
<keyword evidence="5" id="KW-0539">Nucleus</keyword>
<name>A0AA38LAJ3_TAXCH</name>
<dbReference type="Pfam" id="PF00010">
    <property type="entry name" value="HLH"/>
    <property type="match status" value="1"/>
</dbReference>
<evidence type="ECO:0000259" key="7">
    <source>
        <dbReference type="PROSITE" id="PS50888"/>
    </source>
</evidence>
<feature type="domain" description="BHLH" evidence="7">
    <location>
        <begin position="195"/>
        <end position="244"/>
    </location>
</feature>
<feature type="non-terminal residue" evidence="8">
    <location>
        <position position="308"/>
    </location>
</feature>
<dbReference type="Gene3D" id="4.10.280.10">
    <property type="entry name" value="Helix-loop-helix DNA-binding domain"/>
    <property type="match status" value="1"/>
</dbReference>
<feature type="region of interest" description="Disordered" evidence="6">
    <location>
        <begin position="123"/>
        <end position="146"/>
    </location>
</feature>
<reference evidence="8 9" key="1">
    <citation type="journal article" date="2021" name="Nat. Plants">
        <title>The Taxus genome provides insights into paclitaxel biosynthesis.</title>
        <authorList>
            <person name="Xiong X."/>
            <person name="Gou J."/>
            <person name="Liao Q."/>
            <person name="Li Y."/>
            <person name="Zhou Q."/>
            <person name="Bi G."/>
            <person name="Li C."/>
            <person name="Du R."/>
            <person name="Wang X."/>
            <person name="Sun T."/>
            <person name="Guo L."/>
            <person name="Liang H."/>
            <person name="Lu P."/>
            <person name="Wu Y."/>
            <person name="Zhang Z."/>
            <person name="Ro D.K."/>
            <person name="Shang Y."/>
            <person name="Huang S."/>
            <person name="Yan J."/>
        </authorList>
    </citation>
    <scope>NUCLEOTIDE SEQUENCE [LARGE SCALE GENOMIC DNA]</scope>
    <source>
        <strain evidence="8">Ta-2019</strain>
    </source>
</reference>
<dbReference type="InterPro" id="IPR036638">
    <property type="entry name" value="HLH_DNA-bd_sf"/>
</dbReference>
<dbReference type="InterPro" id="IPR045843">
    <property type="entry name" value="IND-like"/>
</dbReference>
<feature type="compositionally biased region" description="Low complexity" evidence="6">
    <location>
        <begin position="73"/>
        <end position="86"/>
    </location>
</feature>
<dbReference type="PANTHER" id="PTHR45914">
    <property type="entry name" value="TRANSCRIPTION FACTOR HEC3-RELATED"/>
    <property type="match status" value="1"/>
</dbReference>
<evidence type="ECO:0000313" key="8">
    <source>
        <dbReference type="EMBL" id="KAH9317944.1"/>
    </source>
</evidence>
<feature type="region of interest" description="Disordered" evidence="6">
    <location>
        <begin position="73"/>
        <end position="95"/>
    </location>
</feature>
<dbReference type="InterPro" id="IPR011598">
    <property type="entry name" value="bHLH_dom"/>
</dbReference>
<evidence type="ECO:0000256" key="2">
    <source>
        <dbReference type="ARBA" id="ARBA00023015"/>
    </source>
</evidence>
<dbReference type="PROSITE" id="PS50888">
    <property type="entry name" value="BHLH"/>
    <property type="match status" value="1"/>
</dbReference>
<comment type="caution">
    <text evidence="8">The sequence shown here is derived from an EMBL/GenBank/DDBJ whole genome shotgun (WGS) entry which is preliminary data.</text>
</comment>
<protein>
    <recommendedName>
        <fullName evidence="7">BHLH domain-containing protein</fullName>
    </recommendedName>
</protein>
<evidence type="ECO:0000256" key="5">
    <source>
        <dbReference type="ARBA" id="ARBA00023242"/>
    </source>
</evidence>
<dbReference type="FunFam" id="4.10.280.10:FF:000053">
    <property type="entry name" value="BHLH transcription factor"/>
    <property type="match status" value="1"/>
</dbReference>
<dbReference type="EMBL" id="JAHRHJ020000004">
    <property type="protein sequence ID" value="KAH9317944.1"/>
    <property type="molecule type" value="Genomic_DNA"/>
</dbReference>
<dbReference type="Proteomes" id="UP000824469">
    <property type="component" value="Unassembled WGS sequence"/>
</dbReference>
<keyword evidence="4" id="KW-0804">Transcription</keyword>
<evidence type="ECO:0000256" key="4">
    <source>
        <dbReference type="ARBA" id="ARBA00023163"/>
    </source>
</evidence>
<dbReference type="GO" id="GO:0046983">
    <property type="term" value="F:protein dimerization activity"/>
    <property type="evidence" value="ECO:0007669"/>
    <property type="project" value="InterPro"/>
</dbReference>
<evidence type="ECO:0000313" key="9">
    <source>
        <dbReference type="Proteomes" id="UP000824469"/>
    </source>
</evidence>
<evidence type="ECO:0000256" key="6">
    <source>
        <dbReference type="SAM" id="MobiDB-lite"/>
    </source>
</evidence>
<organism evidence="8 9">
    <name type="scientific">Taxus chinensis</name>
    <name type="common">Chinese yew</name>
    <name type="synonym">Taxus wallichiana var. chinensis</name>
    <dbReference type="NCBI Taxonomy" id="29808"/>
    <lineage>
        <taxon>Eukaryota</taxon>
        <taxon>Viridiplantae</taxon>
        <taxon>Streptophyta</taxon>
        <taxon>Embryophyta</taxon>
        <taxon>Tracheophyta</taxon>
        <taxon>Spermatophyta</taxon>
        <taxon>Pinopsida</taxon>
        <taxon>Pinidae</taxon>
        <taxon>Conifers II</taxon>
        <taxon>Cupressales</taxon>
        <taxon>Taxaceae</taxon>
        <taxon>Taxus</taxon>
    </lineage>
</organism>
<proteinExistence type="predicted"/>
<dbReference type="GO" id="GO:0003677">
    <property type="term" value="F:DNA binding"/>
    <property type="evidence" value="ECO:0007669"/>
    <property type="project" value="UniProtKB-KW"/>
</dbReference>
<comment type="subcellular location">
    <subcellularLocation>
        <location evidence="1">Nucleus</location>
    </subcellularLocation>
</comment>
<dbReference type="PANTHER" id="PTHR45914:SF12">
    <property type="entry name" value="TRANSCRIPTION FACTOR BHLH87"/>
    <property type="match status" value="1"/>
</dbReference>
<dbReference type="SMART" id="SM00353">
    <property type="entry name" value="HLH"/>
    <property type="match status" value="1"/>
</dbReference>
<dbReference type="GO" id="GO:0003700">
    <property type="term" value="F:DNA-binding transcription factor activity"/>
    <property type="evidence" value="ECO:0007669"/>
    <property type="project" value="InterPro"/>
</dbReference>
<keyword evidence="3" id="KW-0238">DNA-binding</keyword>
<accession>A0AA38LAJ3</accession>
<keyword evidence="2" id="KW-0805">Transcription regulation</keyword>
<dbReference type="GO" id="GO:0005634">
    <property type="term" value="C:nucleus"/>
    <property type="evidence" value="ECO:0007669"/>
    <property type="project" value="UniProtKB-SubCell"/>
</dbReference>